<dbReference type="SUPFAM" id="SSF103473">
    <property type="entry name" value="MFS general substrate transporter"/>
    <property type="match status" value="1"/>
</dbReference>
<dbReference type="Proteomes" id="UP000601223">
    <property type="component" value="Unassembled WGS sequence"/>
</dbReference>
<feature type="transmembrane region" description="Helical" evidence="6">
    <location>
        <begin position="275"/>
        <end position="295"/>
    </location>
</feature>
<dbReference type="EMBL" id="BONF01000062">
    <property type="protein sequence ID" value="GIF86191.1"/>
    <property type="molecule type" value="Genomic_DNA"/>
</dbReference>
<keyword evidence="8" id="KW-1185">Reference proteome</keyword>
<evidence type="ECO:0000313" key="8">
    <source>
        <dbReference type="Proteomes" id="UP000601223"/>
    </source>
</evidence>
<keyword evidence="3 6" id="KW-0812">Transmembrane</keyword>
<accession>A0A8J3JSF2</accession>
<dbReference type="RefSeq" id="WP_239126312.1">
    <property type="nucleotide sequence ID" value="NZ_BONF01000062.1"/>
</dbReference>
<comment type="subcellular location">
    <subcellularLocation>
        <location evidence="1">Cell membrane</location>
        <topology evidence="1">Multi-pass membrane protein</topology>
    </subcellularLocation>
</comment>
<proteinExistence type="predicted"/>
<dbReference type="GO" id="GO:0005886">
    <property type="term" value="C:plasma membrane"/>
    <property type="evidence" value="ECO:0007669"/>
    <property type="project" value="UniProtKB-SubCell"/>
</dbReference>
<feature type="transmembrane region" description="Helical" evidence="6">
    <location>
        <begin position="301"/>
        <end position="324"/>
    </location>
</feature>
<keyword evidence="4 6" id="KW-1133">Transmembrane helix</keyword>
<feature type="transmembrane region" description="Helical" evidence="6">
    <location>
        <begin position="163"/>
        <end position="181"/>
    </location>
</feature>
<evidence type="ECO:0000256" key="4">
    <source>
        <dbReference type="ARBA" id="ARBA00022989"/>
    </source>
</evidence>
<feature type="transmembrane region" description="Helical" evidence="6">
    <location>
        <begin position="212"/>
        <end position="236"/>
    </location>
</feature>
<feature type="transmembrane region" description="Helical" evidence="6">
    <location>
        <begin position="40"/>
        <end position="61"/>
    </location>
</feature>
<evidence type="ECO:0000256" key="2">
    <source>
        <dbReference type="ARBA" id="ARBA00022475"/>
    </source>
</evidence>
<keyword evidence="5 6" id="KW-0472">Membrane</keyword>
<evidence type="ECO:0000256" key="3">
    <source>
        <dbReference type="ARBA" id="ARBA00022692"/>
    </source>
</evidence>
<keyword evidence="2" id="KW-1003">Cell membrane</keyword>
<dbReference type="InterPro" id="IPR011701">
    <property type="entry name" value="MFS"/>
</dbReference>
<name>A0A8J3JSF2_9ACTN</name>
<reference evidence="7 8" key="1">
    <citation type="submission" date="2021-01" db="EMBL/GenBank/DDBJ databases">
        <title>Whole genome shotgun sequence of Catellatospora bangladeshensis NBRC 107357.</title>
        <authorList>
            <person name="Komaki H."/>
            <person name="Tamura T."/>
        </authorList>
    </citation>
    <scope>NUCLEOTIDE SEQUENCE [LARGE SCALE GENOMIC DNA]</scope>
    <source>
        <strain evidence="7 8">NBRC 107357</strain>
    </source>
</reference>
<dbReference type="PANTHER" id="PTHR23513">
    <property type="entry name" value="INTEGRAL MEMBRANE EFFLUX PROTEIN-RELATED"/>
    <property type="match status" value="1"/>
</dbReference>
<evidence type="ECO:0000313" key="7">
    <source>
        <dbReference type="EMBL" id="GIF86191.1"/>
    </source>
</evidence>
<organism evidence="7 8">
    <name type="scientific">Catellatospora bangladeshensis</name>
    <dbReference type="NCBI Taxonomy" id="310355"/>
    <lineage>
        <taxon>Bacteria</taxon>
        <taxon>Bacillati</taxon>
        <taxon>Actinomycetota</taxon>
        <taxon>Actinomycetes</taxon>
        <taxon>Micromonosporales</taxon>
        <taxon>Micromonosporaceae</taxon>
        <taxon>Catellatospora</taxon>
    </lineage>
</organism>
<gene>
    <name evidence="7" type="ORF">Cba03nite_75400</name>
</gene>
<dbReference type="InterPro" id="IPR036259">
    <property type="entry name" value="MFS_trans_sf"/>
</dbReference>
<evidence type="ECO:0000256" key="6">
    <source>
        <dbReference type="SAM" id="Phobius"/>
    </source>
</evidence>
<dbReference type="Gene3D" id="1.20.1250.20">
    <property type="entry name" value="MFS general substrate transporter like domains"/>
    <property type="match status" value="1"/>
</dbReference>
<evidence type="ECO:0000256" key="1">
    <source>
        <dbReference type="ARBA" id="ARBA00004651"/>
    </source>
</evidence>
<dbReference type="CDD" id="cd06173">
    <property type="entry name" value="MFS_MefA_like"/>
    <property type="match status" value="1"/>
</dbReference>
<dbReference type="AlphaFoldDB" id="A0A8J3JSF2"/>
<comment type="caution">
    <text evidence="7">The sequence shown here is derived from an EMBL/GenBank/DDBJ whole genome shotgun (WGS) entry which is preliminary data.</text>
</comment>
<feature type="transmembrane region" description="Helical" evidence="6">
    <location>
        <begin position="366"/>
        <end position="385"/>
    </location>
</feature>
<protein>
    <submittedName>
        <fullName evidence="7">MFS transporter</fullName>
    </submittedName>
</protein>
<feature type="transmembrane region" description="Helical" evidence="6">
    <location>
        <begin position="336"/>
        <end position="354"/>
    </location>
</feature>
<dbReference type="Pfam" id="PF07690">
    <property type="entry name" value="MFS_1"/>
    <property type="match status" value="1"/>
</dbReference>
<feature type="transmembrane region" description="Helical" evidence="6">
    <location>
        <begin position="248"/>
        <end position="268"/>
    </location>
</feature>
<sequence>MWTRDFRLYFAGRAVALLGDGMLPVAVALAVRDAGHGDSGVGLVLASWMTPAVALILFGGVFADRFGARRMMIGADVVRVATQAVVAYALISGNAPLWLLVAMSAVAGGAAAMFQPGVASMVPLIAADVQRANGVLRVADAGAQLLGPALSATLVVLTGPGTVYAINAATFAVSAACLLALRLPPVARAARQGIASMRHDLREGWHEFRSRSWMWSVILVWVAFGILVFGPIIPLGSGLITGYLGENAYGWAMSAMGAGTVLGGLVAMRVRPDRPLAAGAAALFGFALIPLSISVQAPLPLLLAAHAVGGASWAFWSVMWATSIQTQVPRDVLNRVSAYEVAGSIMGIPIGQVLAGPVGGLVGPELVLGTSAAVGVAGCALLLLLRPIRNLRRATSPPPLPTPTPVPTTA</sequence>
<dbReference type="GO" id="GO:0022857">
    <property type="term" value="F:transmembrane transporter activity"/>
    <property type="evidence" value="ECO:0007669"/>
    <property type="project" value="InterPro"/>
</dbReference>
<dbReference type="PANTHER" id="PTHR23513:SF11">
    <property type="entry name" value="STAPHYLOFERRIN A TRANSPORTER"/>
    <property type="match status" value="1"/>
</dbReference>
<evidence type="ECO:0000256" key="5">
    <source>
        <dbReference type="ARBA" id="ARBA00023136"/>
    </source>
</evidence>